<dbReference type="GeneID" id="4702832"/>
<dbReference type="Pfam" id="PF20671">
    <property type="entry name" value="COG3_C"/>
    <property type="match status" value="1"/>
</dbReference>
<dbReference type="Pfam" id="PF04136">
    <property type="entry name" value="COG3_N"/>
    <property type="match status" value="1"/>
</dbReference>
<dbReference type="InterPro" id="IPR007265">
    <property type="entry name" value="COG_su3"/>
</dbReference>
<dbReference type="PANTHER" id="PTHR13302">
    <property type="entry name" value="CONSERVED OLIGOMERIC GOLGI COMPLEX COMPONENT 3"/>
    <property type="match status" value="1"/>
</dbReference>
<dbReference type="GO" id="GO:0006886">
    <property type="term" value="P:intracellular protein transport"/>
    <property type="evidence" value="ECO:0007669"/>
    <property type="project" value="InterPro"/>
</dbReference>
<evidence type="ECO:0000259" key="11">
    <source>
        <dbReference type="Pfam" id="PF20671"/>
    </source>
</evidence>
<evidence type="ECO:0000256" key="5">
    <source>
        <dbReference type="ARBA" id="ARBA00022927"/>
    </source>
</evidence>
<evidence type="ECO:0000256" key="3">
    <source>
        <dbReference type="ARBA" id="ARBA00020976"/>
    </source>
</evidence>
<dbReference type="GO" id="GO:0006891">
    <property type="term" value="P:intra-Golgi vesicle-mediated transport"/>
    <property type="evidence" value="ECO:0007669"/>
    <property type="project" value="TreeGrafter"/>
</dbReference>
<evidence type="ECO:0000259" key="10">
    <source>
        <dbReference type="Pfam" id="PF04136"/>
    </source>
</evidence>
<evidence type="ECO:0000256" key="6">
    <source>
        <dbReference type="ARBA" id="ARBA00023034"/>
    </source>
</evidence>
<keyword evidence="13" id="KW-1185">Reference proteome</keyword>
<feature type="domain" description="Conserved oligomeric Golgi complex subunit 3 C-terminal" evidence="11">
    <location>
        <begin position="237"/>
        <end position="593"/>
    </location>
</feature>
<dbReference type="GO" id="GO:0017119">
    <property type="term" value="C:Golgi transport complex"/>
    <property type="evidence" value="ECO:0007669"/>
    <property type="project" value="TreeGrafter"/>
</dbReference>
<dbReference type="AlphaFoldDB" id="A1CKL2"/>
<comment type="subcellular location">
    <subcellularLocation>
        <location evidence="1">Golgi apparatus membrane</location>
        <topology evidence="1">Peripheral membrane protein</topology>
    </subcellularLocation>
</comment>
<evidence type="ECO:0000313" key="13">
    <source>
        <dbReference type="Proteomes" id="UP000006701"/>
    </source>
</evidence>
<protein>
    <recommendedName>
        <fullName evidence="3">Conserved oligomeric Golgi complex subunit 3</fullName>
    </recommendedName>
    <alternativeName>
        <fullName evidence="8">Component of oligomeric Golgi complex 3</fullName>
    </alternativeName>
</protein>
<dbReference type="KEGG" id="act:ACLA_039010"/>
<keyword evidence="7" id="KW-0472">Membrane</keyword>
<dbReference type="GO" id="GO:0006914">
    <property type="term" value="P:autophagy"/>
    <property type="evidence" value="ECO:0007669"/>
    <property type="project" value="TreeGrafter"/>
</dbReference>
<proteinExistence type="inferred from homology"/>
<dbReference type="VEuPathDB" id="FungiDB:ACLA_039010"/>
<evidence type="ECO:0000256" key="9">
    <source>
        <dbReference type="SAM" id="MobiDB-lite"/>
    </source>
</evidence>
<dbReference type="RefSeq" id="XP_001271112.1">
    <property type="nucleotide sequence ID" value="XM_001271111.1"/>
</dbReference>
<dbReference type="Proteomes" id="UP000006701">
    <property type="component" value="Unassembled WGS sequence"/>
</dbReference>
<dbReference type="HOGENOM" id="CLU_011639_0_0_1"/>
<keyword evidence="6" id="KW-0333">Golgi apparatus</keyword>
<name>A1CKL2_ASPCL</name>
<dbReference type="eggNOG" id="KOG2604">
    <property type="taxonomic scope" value="Eukaryota"/>
</dbReference>
<keyword evidence="5" id="KW-0653">Protein transport</keyword>
<organism evidence="12 13">
    <name type="scientific">Aspergillus clavatus (strain ATCC 1007 / CBS 513.65 / DSM 816 / NCTC 3887 / NRRL 1 / QM 1276 / 107)</name>
    <dbReference type="NCBI Taxonomy" id="344612"/>
    <lineage>
        <taxon>Eukaryota</taxon>
        <taxon>Fungi</taxon>
        <taxon>Dikarya</taxon>
        <taxon>Ascomycota</taxon>
        <taxon>Pezizomycotina</taxon>
        <taxon>Eurotiomycetes</taxon>
        <taxon>Eurotiomycetidae</taxon>
        <taxon>Eurotiales</taxon>
        <taxon>Aspergillaceae</taxon>
        <taxon>Aspergillus</taxon>
        <taxon>Aspergillus subgen. Fumigati</taxon>
    </lineage>
</organism>
<dbReference type="PANTHER" id="PTHR13302:SF8">
    <property type="entry name" value="CONSERVED OLIGOMERIC GOLGI COMPLEX SUBUNIT 3"/>
    <property type="match status" value="1"/>
</dbReference>
<feature type="region of interest" description="Disordered" evidence="9">
    <location>
        <begin position="1"/>
        <end position="21"/>
    </location>
</feature>
<gene>
    <name evidence="12" type="ORF">ACLA_039010</name>
</gene>
<evidence type="ECO:0000256" key="7">
    <source>
        <dbReference type="ARBA" id="ARBA00023136"/>
    </source>
</evidence>
<accession>A1CKL2</accession>
<evidence type="ECO:0000256" key="8">
    <source>
        <dbReference type="ARBA" id="ARBA00031339"/>
    </source>
</evidence>
<dbReference type="OrthoDB" id="296793at2759"/>
<feature type="region of interest" description="Disordered" evidence="9">
    <location>
        <begin position="474"/>
        <end position="496"/>
    </location>
</feature>
<evidence type="ECO:0000256" key="4">
    <source>
        <dbReference type="ARBA" id="ARBA00022448"/>
    </source>
</evidence>
<dbReference type="EMBL" id="DS027056">
    <property type="protein sequence ID" value="EAW09686.1"/>
    <property type="molecule type" value="Genomic_DNA"/>
</dbReference>
<dbReference type="OMA" id="DEFELWG"/>
<dbReference type="GO" id="GO:0007030">
    <property type="term" value="P:Golgi organization"/>
    <property type="evidence" value="ECO:0007669"/>
    <property type="project" value="TreeGrafter"/>
</dbReference>
<sequence>MPRSAAGQRARRQTAPSGPPKEFKVQNIEVVEAVSEGIESITDIKNELDFIQWYNEVEDGLLESSYDEYQSCLQELQMSKSHLDSLLSDTSSTLDLLASLSESFKAVEAQTSNFQKQCEGLLSAQNRDTELAADIQENLEYYDFLDPASRRLNAPGAGNTVRGQDFSDMLRRLDECLDYMETHPEQKEASVYRSRYRLLMTRALTLIRGHFVSALRDTYNSVSKKVADQQQNDTTMSALLYAKFRVGAPELKQIGLEIQKRAVPPLDPEQGNEAEYQSLLNELHANFSATRGKLIVPLVRKKLYDIAQAPSTSKDLVAFARASISYVRGVCLDEFELWGEWFHGQGGLYDFLETVCEPLYDHLQPRIIHEDKIINLCQLCTLLQTRYLLDQDEEVEQPDTNQLDFSLLIQPVLEDVQTRLVFRAQAFLRDEIERFKPRPEDLDYPARNKGVSITVTENQISGRKVAPVEASLSLAKASKQPEDDSESGLEHDSKWDSESQAALTGWYPTLRKAIWLLSRIYRLVNSTVFDDLAHQIVHQTTLSLHQASMQITTTKSPADGSLFLMSHLLILKQQIVAFDIEYVAPEVSLDFSAMTNTFWELRERGGLFNPRNLMRLVGHGLIPRVVENMLDAKVELDGRLRTVINDFISEFAAKMTASLPAKFVDKRNLQQGELIHPTCRTIEKEVPDLRRILGDYLDDPRMKETLVGAVQDRVIQIYEDFFERYTSSEKSKGQPVSKRGKGREDAVWDVETFAEWCENIFRVGIPEHEDDEMSSRSPSRSGSL</sequence>
<keyword evidence="4" id="KW-0813">Transport</keyword>
<reference evidence="12 13" key="1">
    <citation type="journal article" date="2008" name="PLoS Genet.">
        <title>Genomic islands in the pathogenic filamentous fungus Aspergillus fumigatus.</title>
        <authorList>
            <person name="Fedorova N.D."/>
            <person name="Khaldi N."/>
            <person name="Joardar V.S."/>
            <person name="Maiti R."/>
            <person name="Amedeo P."/>
            <person name="Anderson M.J."/>
            <person name="Crabtree J."/>
            <person name="Silva J.C."/>
            <person name="Badger J.H."/>
            <person name="Albarraq A."/>
            <person name="Angiuoli S."/>
            <person name="Bussey H."/>
            <person name="Bowyer P."/>
            <person name="Cotty P.J."/>
            <person name="Dyer P.S."/>
            <person name="Egan A."/>
            <person name="Galens K."/>
            <person name="Fraser-Liggett C.M."/>
            <person name="Haas B.J."/>
            <person name="Inman J.M."/>
            <person name="Kent R."/>
            <person name="Lemieux S."/>
            <person name="Malavazi I."/>
            <person name="Orvis J."/>
            <person name="Roemer T."/>
            <person name="Ronning C.M."/>
            <person name="Sundaram J.P."/>
            <person name="Sutton G."/>
            <person name="Turner G."/>
            <person name="Venter J.C."/>
            <person name="White O.R."/>
            <person name="Whitty B.R."/>
            <person name="Youngman P."/>
            <person name="Wolfe K.H."/>
            <person name="Goldman G.H."/>
            <person name="Wortman J.R."/>
            <person name="Jiang B."/>
            <person name="Denning D.W."/>
            <person name="Nierman W.C."/>
        </authorList>
    </citation>
    <scope>NUCLEOTIDE SEQUENCE [LARGE SCALE GENOMIC DNA]</scope>
    <source>
        <strain evidence="13">ATCC 1007 / CBS 513.65 / DSM 816 / NCTC 3887 / NRRL 1</strain>
    </source>
</reference>
<evidence type="ECO:0000313" key="12">
    <source>
        <dbReference type="EMBL" id="EAW09686.1"/>
    </source>
</evidence>
<comment type="similarity">
    <text evidence="2">Belongs to the COG3 family.</text>
</comment>
<feature type="domain" description="Conserved oligomeric Golgi complex subunit 3 N-terminal" evidence="10">
    <location>
        <begin position="72"/>
        <end position="216"/>
    </location>
</feature>
<evidence type="ECO:0000256" key="1">
    <source>
        <dbReference type="ARBA" id="ARBA00004395"/>
    </source>
</evidence>
<evidence type="ECO:0000256" key="2">
    <source>
        <dbReference type="ARBA" id="ARBA00009936"/>
    </source>
</evidence>
<dbReference type="InterPro" id="IPR048685">
    <property type="entry name" value="COG3_C"/>
</dbReference>
<dbReference type="GO" id="GO:0005801">
    <property type="term" value="C:cis-Golgi network"/>
    <property type="evidence" value="ECO:0007669"/>
    <property type="project" value="InterPro"/>
</dbReference>
<dbReference type="GO" id="GO:0000139">
    <property type="term" value="C:Golgi membrane"/>
    <property type="evidence" value="ECO:0007669"/>
    <property type="project" value="UniProtKB-SubCell"/>
</dbReference>
<dbReference type="STRING" id="344612.A1CKL2"/>
<dbReference type="InterPro" id="IPR048320">
    <property type="entry name" value="COG3_N"/>
</dbReference>